<dbReference type="Pfam" id="PF00535">
    <property type="entry name" value="Glycos_transf_2"/>
    <property type="match status" value="1"/>
</dbReference>
<dbReference type="Gene3D" id="3.90.550.10">
    <property type="entry name" value="Spore Coat Polysaccharide Biosynthesis Protein SpsA, Chain A"/>
    <property type="match status" value="1"/>
</dbReference>
<accession>A0A1F5Z204</accession>
<evidence type="ECO:0000313" key="3">
    <source>
        <dbReference type="Proteomes" id="UP000177354"/>
    </source>
</evidence>
<dbReference type="Proteomes" id="UP000177354">
    <property type="component" value="Unassembled WGS sequence"/>
</dbReference>
<organism evidence="2 3">
    <name type="scientific">Candidatus Gottesmanbacteria bacterium RIFCSPHIGHO2_01_FULL_40_15</name>
    <dbReference type="NCBI Taxonomy" id="1798376"/>
    <lineage>
        <taxon>Bacteria</taxon>
        <taxon>Candidatus Gottesmaniibacteriota</taxon>
    </lineage>
</organism>
<evidence type="ECO:0000313" key="2">
    <source>
        <dbReference type="EMBL" id="OGG06478.1"/>
    </source>
</evidence>
<evidence type="ECO:0000259" key="1">
    <source>
        <dbReference type="Pfam" id="PF00535"/>
    </source>
</evidence>
<proteinExistence type="predicted"/>
<gene>
    <name evidence="2" type="ORF">A2777_05865</name>
</gene>
<sequence length="271" mass="31811">MDISACLVIRNEETLLEKSLESLKGIADEIIIVHDGPCNDRSLIISRKFGARVFVRKFVGEAEYHRPFSYEKAKGDWILQIDADEYLPSSKKNLIRKLTGSKTCDAYSFAWPYPDEKGYIGKGPFSQTYKPCLFQKEKMYMLGLSHEYPRTYGKICRISKIQLFHPPRFDNYSLKVFKTKWRRWAAIQAEQIKNIENLPRFNMGGNNHLSKHYGYIIKHPFISGIKESFKFLLLYISRGILFSGIRSYKIAFFEICYIWLVRFYTLKFKKG</sequence>
<dbReference type="SUPFAM" id="SSF53448">
    <property type="entry name" value="Nucleotide-diphospho-sugar transferases"/>
    <property type="match status" value="1"/>
</dbReference>
<dbReference type="PANTHER" id="PTHR43630:SF2">
    <property type="entry name" value="GLYCOSYLTRANSFERASE"/>
    <property type="match status" value="1"/>
</dbReference>
<name>A0A1F5Z204_9BACT</name>
<dbReference type="PANTHER" id="PTHR43630">
    <property type="entry name" value="POLY-BETA-1,6-N-ACETYL-D-GLUCOSAMINE SYNTHASE"/>
    <property type="match status" value="1"/>
</dbReference>
<dbReference type="EMBL" id="MFJF01000015">
    <property type="protein sequence ID" value="OGG06478.1"/>
    <property type="molecule type" value="Genomic_DNA"/>
</dbReference>
<feature type="domain" description="Glycosyltransferase 2-like" evidence="1">
    <location>
        <begin position="4"/>
        <end position="98"/>
    </location>
</feature>
<reference evidence="2 3" key="1">
    <citation type="journal article" date="2016" name="Nat. Commun.">
        <title>Thousands of microbial genomes shed light on interconnected biogeochemical processes in an aquifer system.</title>
        <authorList>
            <person name="Anantharaman K."/>
            <person name="Brown C.T."/>
            <person name="Hug L.A."/>
            <person name="Sharon I."/>
            <person name="Castelle C.J."/>
            <person name="Probst A.J."/>
            <person name="Thomas B.C."/>
            <person name="Singh A."/>
            <person name="Wilkins M.J."/>
            <person name="Karaoz U."/>
            <person name="Brodie E.L."/>
            <person name="Williams K.H."/>
            <person name="Hubbard S.S."/>
            <person name="Banfield J.F."/>
        </authorList>
    </citation>
    <scope>NUCLEOTIDE SEQUENCE [LARGE SCALE GENOMIC DNA]</scope>
</reference>
<dbReference type="InterPro" id="IPR001173">
    <property type="entry name" value="Glyco_trans_2-like"/>
</dbReference>
<comment type="caution">
    <text evidence="2">The sequence shown here is derived from an EMBL/GenBank/DDBJ whole genome shotgun (WGS) entry which is preliminary data.</text>
</comment>
<dbReference type="AlphaFoldDB" id="A0A1F5Z204"/>
<protein>
    <recommendedName>
        <fullName evidence="1">Glycosyltransferase 2-like domain-containing protein</fullName>
    </recommendedName>
</protein>
<dbReference type="InterPro" id="IPR029044">
    <property type="entry name" value="Nucleotide-diphossugar_trans"/>
</dbReference>